<dbReference type="InterPro" id="IPR023210">
    <property type="entry name" value="NADP_OxRdtase_dom"/>
</dbReference>
<feature type="domain" description="NADP-dependent oxidoreductase" evidence="2">
    <location>
        <begin position="21"/>
        <end position="325"/>
    </location>
</feature>
<dbReference type="OrthoDB" id="5488419at2"/>
<dbReference type="PANTHER" id="PTHR43364">
    <property type="entry name" value="NADH-SPECIFIC METHYLGLYOXAL REDUCTASE-RELATED"/>
    <property type="match status" value="1"/>
</dbReference>
<dbReference type="CDD" id="cd19102">
    <property type="entry name" value="AKR_unchar"/>
    <property type="match status" value="1"/>
</dbReference>
<dbReference type="Gene3D" id="3.20.20.100">
    <property type="entry name" value="NADP-dependent oxidoreductase domain"/>
    <property type="match status" value="1"/>
</dbReference>
<accession>A0A261S3A9</accession>
<proteinExistence type="predicted"/>
<dbReference type="AlphaFoldDB" id="A0A261S3A9"/>
<dbReference type="EMBL" id="NEVM01000005">
    <property type="protein sequence ID" value="OZI31422.1"/>
    <property type="molecule type" value="Genomic_DNA"/>
</dbReference>
<reference evidence="4" key="1">
    <citation type="submission" date="2017-05" db="EMBL/GenBank/DDBJ databases">
        <title>Complete and WGS of Bordetella genogroups.</title>
        <authorList>
            <person name="Spilker T."/>
            <person name="Lipuma J."/>
        </authorList>
    </citation>
    <scope>NUCLEOTIDE SEQUENCE [LARGE SCALE GENOMIC DNA]</scope>
    <source>
        <strain evidence="4">AU16122</strain>
    </source>
</reference>
<dbReference type="PANTHER" id="PTHR43364:SF4">
    <property type="entry name" value="NAD(P)-LINKED OXIDOREDUCTASE SUPERFAMILY PROTEIN"/>
    <property type="match status" value="1"/>
</dbReference>
<evidence type="ECO:0000259" key="2">
    <source>
        <dbReference type="Pfam" id="PF00248"/>
    </source>
</evidence>
<dbReference type="Proteomes" id="UP000216020">
    <property type="component" value="Unassembled WGS sequence"/>
</dbReference>
<keyword evidence="1" id="KW-0560">Oxidoreductase</keyword>
<dbReference type="GO" id="GO:0005829">
    <property type="term" value="C:cytosol"/>
    <property type="evidence" value="ECO:0007669"/>
    <property type="project" value="TreeGrafter"/>
</dbReference>
<dbReference type="GO" id="GO:0016491">
    <property type="term" value="F:oxidoreductase activity"/>
    <property type="evidence" value="ECO:0007669"/>
    <property type="project" value="UniProtKB-KW"/>
</dbReference>
<keyword evidence="4" id="KW-1185">Reference proteome</keyword>
<name>A0A261S3A9_9BORD</name>
<sequence>MSNTSFPTRPLGRTDMSITRVGFGAWAVGGADWAAGWGAQDDSLSVAAIRHAVERGINWIDTAAVYGLGHSEEIVRAALKELAPSQRPYVFTKCGLVWDEHDRRAAPRRVGAAASIRREAEASLRRLGVERIDLYQMHWPSGDGAPIDEYWQALLDLKQAGKVRAIGLSNHNVAQLEDAERLGHVDTLQPPFSAIRRDAAADLLPWCAAHGTGVIVYSPMQSGLLTGHFNAERAGQLAPDDWRSRDAEFQGANLRRNLALAEALKPVAERHGSTVAATAVAWTLAWRGVSGAIVGARAPAQVDGWLGAATMELDADDMAEIAAVIETRGVGTGPSSPARQAGAALPLVDERNSGLNGLNLP</sequence>
<dbReference type="SUPFAM" id="SSF51430">
    <property type="entry name" value="NAD(P)-linked oxidoreductase"/>
    <property type="match status" value="1"/>
</dbReference>
<organism evidence="3 4">
    <name type="scientific">Bordetella genomosp. 10</name>
    <dbReference type="NCBI Taxonomy" id="1416804"/>
    <lineage>
        <taxon>Bacteria</taxon>
        <taxon>Pseudomonadati</taxon>
        <taxon>Pseudomonadota</taxon>
        <taxon>Betaproteobacteria</taxon>
        <taxon>Burkholderiales</taxon>
        <taxon>Alcaligenaceae</taxon>
        <taxon>Bordetella</taxon>
    </lineage>
</organism>
<evidence type="ECO:0000313" key="3">
    <source>
        <dbReference type="EMBL" id="OZI31422.1"/>
    </source>
</evidence>
<dbReference type="Pfam" id="PF00248">
    <property type="entry name" value="Aldo_ket_red"/>
    <property type="match status" value="1"/>
</dbReference>
<dbReference type="InterPro" id="IPR050523">
    <property type="entry name" value="AKR_Detox_Biosynth"/>
</dbReference>
<dbReference type="RefSeq" id="WP_094855831.1">
    <property type="nucleotide sequence ID" value="NZ_NEVM01000005.1"/>
</dbReference>
<gene>
    <name evidence="3" type="ORF">CAL29_26305</name>
</gene>
<evidence type="ECO:0000256" key="1">
    <source>
        <dbReference type="ARBA" id="ARBA00023002"/>
    </source>
</evidence>
<dbReference type="InterPro" id="IPR036812">
    <property type="entry name" value="NAD(P)_OxRdtase_dom_sf"/>
</dbReference>
<comment type="caution">
    <text evidence="3">The sequence shown here is derived from an EMBL/GenBank/DDBJ whole genome shotgun (WGS) entry which is preliminary data.</text>
</comment>
<protein>
    <submittedName>
        <fullName evidence="3">Aldo/keto reductase</fullName>
    </submittedName>
</protein>
<evidence type="ECO:0000313" key="4">
    <source>
        <dbReference type="Proteomes" id="UP000216020"/>
    </source>
</evidence>